<proteinExistence type="predicted"/>
<name>A0ABQ9HLW8_9NEOP</name>
<sequence>MHLNTAKLILLHNCHNAVYNRFSDLHNAAVKILHVKIWPTDENQLSLFCVEEIKLLSQHYQLLLEKSGITEEGYAWADFKILWHHNLKHLSANELWKFVCKAYSSHFPNLCHIPNILGALTVSNAGVQRAVPTMKRVKTDYRNCLHT</sequence>
<comment type="caution">
    <text evidence="1">The sequence shown here is derived from an EMBL/GenBank/DDBJ whole genome shotgun (WGS) entry which is preliminary data.</text>
</comment>
<accession>A0ABQ9HLW8</accession>
<protein>
    <submittedName>
        <fullName evidence="1">Uncharacterized protein</fullName>
    </submittedName>
</protein>
<reference evidence="1 2" key="1">
    <citation type="submission" date="2023-02" db="EMBL/GenBank/DDBJ databases">
        <title>LHISI_Scaffold_Assembly.</title>
        <authorList>
            <person name="Stuart O.P."/>
            <person name="Cleave R."/>
            <person name="Magrath M.J.L."/>
            <person name="Mikheyev A.S."/>
        </authorList>
    </citation>
    <scope>NUCLEOTIDE SEQUENCE [LARGE SCALE GENOMIC DNA]</scope>
    <source>
        <strain evidence="1">Daus_M_001</strain>
        <tissue evidence="1">Leg muscle</tissue>
    </source>
</reference>
<organism evidence="1 2">
    <name type="scientific">Dryococelus australis</name>
    <dbReference type="NCBI Taxonomy" id="614101"/>
    <lineage>
        <taxon>Eukaryota</taxon>
        <taxon>Metazoa</taxon>
        <taxon>Ecdysozoa</taxon>
        <taxon>Arthropoda</taxon>
        <taxon>Hexapoda</taxon>
        <taxon>Insecta</taxon>
        <taxon>Pterygota</taxon>
        <taxon>Neoptera</taxon>
        <taxon>Polyneoptera</taxon>
        <taxon>Phasmatodea</taxon>
        <taxon>Verophasmatodea</taxon>
        <taxon>Anareolatae</taxon>
        <taxon>Phasmatidae</taxon>
        <taxon>Eurycanthinae</taxon>
        <taxon>Dryococelus</taxon>
    </lineage>
</organism>
<dbReference type="Proteomes" id="UP001159363">
    <property type="component" value="Chromosome X"/>
</dbReference>
<evidence type="ECO:0000313" key="2">
    <source>
        <dbReference type="Proteomes" id="UP001159363"/>
    </source>
</evidence>
<gene>
    <name evidence="1" type="ORF">PR048_011558</name>
</gene>
<keyword evidence="2" id="KW-1185">Reference proteome</keyword>
<dbReference type="EMBL" id="JARBHB010000004">
    <property type="protein sequence ID" value="KAJ8885361.1"/>
    <property type="molecule type" value="Genomic_DNA"/>
</dbReference>
<evidence type="ECO:0000313" key="1">
    <source>
        <dbReference type="EMBL" id="KAJ8885361.1"/>
    </source>
</evidence>